<evidence type="ECO:0000313" key="2">
    <source>
        <dbReference type="EMBL" id="MEE6186262.1"/>
    </source>
</evidence>
<keyword evidence="1" id="KW-0812">Transmembrane</keyword>
<feature type="transmembrane region" description="Helical" evidence="1">
    <location>
        <begin position="6"/>
        <end position="22"/>
    </location>
</feature>
<comment type="caution">
    <text evidence="2">The sequence shown here is derived from an EMBL/GenBank/DDBJ whole genome shotgun (WGS) entry which is preliminary data.</text>
</comment>
<accession>A0ABU7RE37</accession>
<evidence type="ECO:0000313" key="3">
    <source>
        <dbReference type="Proteomes" id="UP001357452"/>
    </source>
</evidence>
<dbReference type="RefSeq" id="WP_330973672.1">
    <property type="nucleotide sequence ID" value="NZ_JAZGLY010000002.1"/>
</dbReference>
<organism evidence="2 3">
    <name type="scientific">Niabella digestorum</name>
    <dbReference type="NCBI Taxonomy" id="3117701"/>
    <lineage>
        <taxon>Bacteria</taxon>
        <taxon>Pseudomonadati</taxon>
        <taxon>Bacteroidota</taxon>
        <taxon>Chitinophagia</taxon>
        <taxon>Chitinophagales</taxon>
        <taxon>Chitinophagaceae</taxon>
        <taxon>Niabella</taxon>
    </lineage>
</organism>
<proteinExistence type="predicted"/>
<name>A0ABU7RE37_9BACT</name>
<protein>
    <recommendedName>
        <fullName evidence="4">YtxH domain-containing protein</fullName>
    </recommendedName>
</protein>
<dbReference type="EMBL" id="JAZGLY010000002">
    <property type="protein sequence ID" value="MEE6186262.1"/>
    <property type="molecule type" value="Genomic_DNA"/>
</dbReference>
<dbReference type="Proteomes" id="UP001357452">
    <property type="component" value="Unassembled WGS sequence"/>
</dbReference>
<evidence type="ECO:0000256" key="1">
    <source>
        <dbReference type="SAM" id="Phobius"/>
    </source>
</evidence>
<keyword evidence="1" id="KW-1133">Transmembrane helix</keyword>
<keyword evidence="1" id="KW-0472">Membrane</keyword>
<gene>
    <name evidence="2" type="ORF">V2H41_03165</name>
</gene>
<reference evidence="2 3" key="1">
    <citation type="submission" date="2024-01" db="EMBL/GenBank/DDBJ databases">
        <title>Niabella digestum sp. nov., isolated from waste digestion system.</title>
        <authorList>
            <person name="Zhang L."/>
        </authorList>
    </citation>
    <scope>NUCLEOTIDE SEQUENCE [LARGE SCALE GENOMIC DNA]</scope>
    <source>
        <strain evidence="2 3">A18</strain>
    </source>
</reference>
<sequence length="63" mass="7644">MNKNYKYGWIALGLVAIAYWKYKMKPEQKARLKNKLFKVDKKLFEQISDYKDVVRQPKDQYLA</sequence>
<keyword evidence="3" id="KW-1185">Reference proteome</keyword>
<evidence type="ECO:0008006" key="4">
    <source>
        <dbReference type="Google" id="ProtNLM"/>
    </source>
</evidence>